<dbReference type="Proteomes" id="UP000751190">
    <property type="component" value="Unassembled WGS sequence"/>
</dbReference>
<gene>
    <name evidence="3" type="ORF">KFE25_012906</name>
</gene>
<name>A0A8J6C8R4_DIALT</name>
<feature type="compositionally biased region" description="Low complexity" evidence="1">
    <location>
        <begin position="57"/>
        <end position="81"/>
    </location>
</feature>
<organism evidence="3 4">
    <name type="scientific">Diacronema lutheri</name>
    <name type="common">Unicellular marine alga</name>
    <name type="synonym">Monochrysis lutheri</name>
    <dbReference type="NCBI Taxonomy" id="2081491"/>
    <lineage>
        <taxon>Eukaryota</taxon>
        <taxon>Haptista</taxon>
        <taxon>Haptophyta</taxon>
        <taxon>Pavlovophyceae</taxon>
        <taxon>Pavlovales</taxon>
        <taxon>Pavlovaceae</taxon>
        <taxon>Diacronema</taxon>
    </lineage>
</organism>
<proteinExistence type="predicted"/>
<dbReference type="AlphaFoldDB" id="A0A8J6C8R4"/>
<evidence type="ECO:0000256" key="1">
    <source>
        <dbReference type="SAM" id="MobiDB-lite"/>
    </source>
</evidence>
<reference evidence="3" key="1">
    <citation type="submission" date="2021-05" db="EMBL/GenBank/DDBJ databases">
        <title>The genome of the haptophyte Pavlova lutheri (Diacronema luteri, Pavlovales) - a model for lipid biosynthesis in eukaryotic algae.</title>
        <authorList>
            <person name="Hulatt C.J."/>
            <person name="Posewitz M.C."/>
        </authorList>
    </citation>
    <scope>NUCLEOTIDE SEQUENCE</scope>
    <source>
        <strain evidence="3">NIVA-4/92</strain>
    </source>
</reference>
<evidence type="ECO:0000313" key="4">
    <source>
        <dbReference type="Proteomes" id="UP000751190"/>
    </source>
</evidence>
<sequence>MGASRCSTSIALICTLALGSLPAGHAYAPSAFARSVWGARAVQVSGIAMMPAPAPAPATKTKTRTVTRPGAASPAKPQAAQKAKVAKPELVTQDAHVPMWKVLLLGDDEYEEDPVCGVIVGVIPDMAMDEVREKYRQAMATGDSVLTIVNQEHAEAYVSQFHRAVPMVFADAQPE</sequence>
<feature type="chain" id="PRO_5035209389" evidence="2">
    <location>
        <begin position="27"/>
        <end position="175"/>
    </location>
</feature>
<dbReference type="OrthoDB" id="2308at2759"/>
<keyword evidence="4" id="KW-1185">Reference proteome</keyword>
<dbReference type="OMA" id="AFARSVW"/>
<dbReference type="InterPro" id="IPR014719">
    <property type="entry name" value="Ribosomal_bL12_C/ClpS-like"/>
</dbReference>
<feature type="region of interest" description="Disordered" evidence="1">
    <location>
        <begin position="54"/>
        <end position="81"/>
    </location>
</feature>
<dbReference type="Gene3D" id="3.30.1390.10">
    <property type="match status" value="1"/>
</dbReference>
<evidence type="ECO:0000256" key="2">
    <source>
        <dbReference type="SAM" id="SignalP"/>
    </source>
</evidence>
<evidence type="ECO:0000313" key="3">
    <source>
        <dbReference type="EMBL" id="KAG8458708.1"/>
    </source>
</evidence>
<protein>
    <submittedName>
        <fullName evidence="3">Uncharacterized protein</fullName>
    </submittedName>
</protein>
<comment type="caution">
    <text evidence="3">The sequence shown here is derived from an EMBL/GenBank/DDBJ whole genome shotgun (WGS) entry which is preliminary data.</text>
</comment>
<feature type="signal peptide" evidence="2">
    <location>
        <begin position="1"/>
        <end position="26"/>
    </location>
</feature>
<accession>A0A8J6C8R4</accession>
<keyword evidence="2" id="KW-0732">Signal</keyword>
<dbReference type="SUPFAM" id="SSF54736">
    <property type="entry name" value="ClpS-like"/>
    <property type="match status" value="1"/>
</dbReference>
<dbReference type="EMBL" id="JAGTXO010000048">
    <property type="protein sequence ID" value="KAG8458708.1"/>
    <property type="molecule type" value="Genomic_DNA"/>
</dbReference>